<dbReference type="EMBL" id="JBHRSF010000157">
    <property type="protein sequence ID" value="MFC2997686.1"/>
    <property type="molecule type" value="Genomic_DNA"/>
</dbReference>
<feature type="domain" description="Knr4/Smi1-like" evidence="1">
    <location>
        <begin position="22"/>
        <end position="125"/>
    </location>
</feature>
<evidence type="ECO:0000259" key="1">
    <source>
        <dbReference type="Pfam" id="PF09346"/>
    </source>
</evidence>
<protein>
    <submittedName>
        <fullName evidence="2">SMI1/KNR4 family protein</fullName>
    </submittedName>
</protein>
<dbReference type="InterPro" id="IPR037883">
    <property type="entry name" value="Knr4/Smi1-like_sf"/>
</dbReference>
<evidence type="ECO:0000313" key="3">
    <source>
        <dbReference type="EMBL" id="RFC83100.1"/>
    </source>
</evidence>
<sequence length="159" mass="18596">MAVILQNSTSAILTKISDELSGLPNQYIDFYKKTNGIIFTDSDEFSFYLTEIDDEISLEALFQIDAKNVNFDLLAMQREIGDDLPNVFWIIGGDAGGNFYLLHRHTQQIWYWDRTCLYGCDRLTEREIGQYYAMKMSFYELLTLIFQQIEKCKIIIKNK</sequence>
<dbReference type="OrthoDB" id="4103969at2"/>
<dbReference type="SUPFAM" id="SSF160631">
    <property type="entry name" value="SMI1/KNR4-like"/>
    <property type="match status" value="1"/>
</dbReference>
<name>A0A371YNQ1_9GAMM</name>
<comment type="caution">
    <text evidence="3">The sequence shown here is derived from an EMBL/GenBank/DDBJ whole genome shotgun (WGS) entry which is preliminary data.</text>
</comment>
<proteinExistence type="predicted"/>
<keyword evidence="5" id="KW-1185">Reference proteome</keyword>
<reference evidence="2" key="1">
    <citation type="journal article" date="2014" name="Int. J. Syst. Evol. Microbiol.">
        <title>Complete genome of a new Firmicutes species belonging to the dominant human colonic microbiota ('Ruminococcus bicirculans') reveals two chromosomes and a selective capacity to utilize plant glucans.</title>
        <authorList>
            <consortium name="NISC Comparative Sequencing Program"/>
            <person name="Wegmann U."/>
            <person name="Louis P."/>
            <person name="Goesmann A."/>
            <person name="Henrissat B."/>
            <person name="Duncan S.H."/>
            <person name="Flint H.J."/>
        </authorList>
    </citation>
    <scope>NUCLEOTIDE SEQUENCE</scope>
    <source>
        <strain evidence="2">KCTC 62575</strain>
    </source>
</reference>
<reference evidence="5" key="3">
    <citation type="journal article" date="2019" name="Int. J. Syst. Evol. Microbiol.">
        <title>The Global Catalogue of Microorganisms (GCM) 10K type strain sequencing project: providing services to taxonomists for standard genome sequencing and annotation.</title>
        <authorList>
            <consortium name="The Broad Institute Genomics Platform"/>
            <consortium name="The Broad Institute Genome Sequencing Center for Infectious Disease"/>
            <person name="Wu L."/>
            <person name="Ma J."/>
        </authorList>
    </citation>
    <scope>NUCLEOTIDE SEQUENCE [LARGE SCALE GENOMIC DNA]</scope>
    <source>
        <strain evidence="5">KCTC 62575</strain>
    </source>
</reference>
<dbReference type="InterPro" id="IPR018958">
    <property type="entry name" value="Knr4/Smi1-like_dom"/>
</dbReference>
<dbReference type="Proteomes" id="UP001595455">
    <property type="component" value="Unassembled WGS sequence"/>
</dbReference>
<dbReference type="EMBL" id="PYIX02000022">
    <property type="protein sequence ID" value="RFC83100.1"/>
    <property type="molecule type" value="Genomic_DNA"/>
</dbReference>
<reference evidence="3 4" key="2">
    <citation type="submission" date="2018-08" db="EMBL/GenBank/DDBJ databases">
        <title>The draft genome of Acinetobacter sichuanensis strain WCHAc060041.</title>
        <authorList>
            <person name="Qin J."/>
            <person name="Feng Y."/>
            <person name="Zong Z."/>
        </authorList>
    </citation>
    <scope>NUCLEOTIDE SEQUENCE [LARGE SCALE GENOMIC DNA]</scope>
    <source>
        <strain evidence="3 4">WCHAc060041</strain>
    </source>
</reference>
<accession>A0A371YNQ1</accession>
<dbReference type="Proteomes" id="UP000240957">
    <property type="component" value="Unassembled WGS sequence"/>
</dbReference>
<dbReference type="Pfam" id="PF09346">
    <property type="entry name" value="SMI1_KNR4"/>
    <property type="match status" value="1"/>
</dbReference>
<dbReference type="AlphaFoldDB" id="A0A371YNQ1"/>
<evidence type="ECO:0000313" key="2">
    <source>
        <dbReference type="EMBL" id="MFC2997686.1"/>
    </source>
</evidence>
<evidence type="ECO:0000313" key="5">
    <source>
        <dbReference type="Proteomes" id="UP001595455"/>
    </source>
</evidence>
<dbReference type="RefSeq" id="WP_107008827.1">
    <property type="nucleotide sequence ID" value="NZ_JBHRSF010000157.1"/>
</dbReference>
<reference evidence="2" key="4">
    <citation type="submission" date="2024-09" db="EMBL/GenBank/DDBJ databases">
        <authorList>
            <person name="Sun Q."/>
            <person name="Mori K."/>
        </authorList>
    </citation>
    <scope>NUCLEOTIDE SEQUENCE</scope>
    <source>
        <strain evidence="2">KCTC 62575</strain>
    </source>
</reference>
<dbReference type="Gene3D" id="3.40.1580.10">
    <property type="entry name" value="SMI1/KNR4-like"/>
    <property type="match status" value="1"/>
</dbReference>
<evidence type="ECO:0000313" key="4">
    <source>
        <dbReference type="Proteomes" id="UP000240957"/>
    </source>
</evidence>
<gene>
    <name evidence="2" type="ORF">ACFODO_21045</name>
    <name evidence="3" type="ORF">C9E89_013315</name>
</gene>
<organism evidence="3 4">
    <name type="scientific">Acinetobacter sichuanensis</name>
    <dbReference type="NCBI Taxonomy" id="2136183"/>
    <lineage>
        <taxon>Bacteria</taxon>
        <taxon>Pseudomonadati</taxon>
        <taxon>Pseudomonadota</taxon>
        <taxon>Gammaproteobacteria</taxon>
        <taxon>Moraxellales</taxon>
        <taxon>Moraxellaceae</taxon>
        <taxon>Acinetobacter</taxon>
    </lineage>
</organism>